<dbReference type="EMBL" id="CP120992">
    <property type="protein sequence ID" value="WLQ41852.1"/>
    <property type="molecule type" value="Genomic_DNA"/>
</dbReference>
<keyword evidence="1" id="KW-0805">Transcription regulation</keyword>
<gene>
    <name evidence="7" type="ORF">P8A22_18880</name>
</gene>
<dbReference type="SUPFAM" id="SSF48498">
    <property type="entry name" value="Tetracyclin repressor-like, C-terminal domain"/>
    <property type="match status" value="1"/>
</dbReference>
<feature type="domain" description="HTH tetR-type" evidence="6">
    <location>
        <begin position="17"/>
        <end position="76"/>
    </location>
</feature>
<accession>A0ABY9I4Q4</accession>
<dbReference type="InterPro" id="IPR050109">
    <property type="entry name" value="HTH-type_TetR-like_transc_reg"/>
</dbReference>
<evidence type="ECO:0000256" key="3">
    <source>
        <dbReference type="ARBA" id="ARBA00023163"/>
    </source>
</evidence>
<dbReference type="PANTHER" id="PTHR30055">
    <property type="entry name" value="HTH-TYPE TRANSCRIPTIONAL REGULATOR RUTR"/>
    <property type="match status" value="1"/>
</dbReference>
<dbReference type="PRINTS" id="PR00455">
    <property type="entry name" value="HTHTETR"/>
</dbReference>
<feature type="region of interest" description="Disordered" evidence="5">
    <location>
        <begin position="1"/>
        <end position="20"/>
    </location>
</feature>
<name>A0ABY9I4Q4_9ACTN</name>
<dbReference type="Gene3D" id="1.10.357.10">
    <property type="entry name" value="Tetracycline Repressor, domain 2"/>
    <property type="match status" value="1"/>
</dbReference>
<dbReference type="InterPro" id="IPR001647">
    <property type="entry name" value="HTH_TetR"/>
</dbReference>
<protein>
    <submittedName>
        <fullName evidence="7">Helix-turn-helix domain containing protein</fullName>
    </submittedName>
</protein>
<evidence type="ECO:0000313" key="8">
    <source>
        <dbReference type="Proteomes" id="UP001229952"/>
    </source>
</evidence>
<dbReference type="PROSITE" id="PS50977">
    <property type="entry name" value="HTH_TETR_2"/>
    <property type="match status" value="1"/>
</dbReference>
<sequence>MRADRTGPPRGRQKEADRNDERILRAAREVFAEHGWDAPVSEVARRAGVGMGSLYRRYPAKEDLAQALRVEGMNELASLARTAMADHPDPWAALVAFLRATLSATGTGSLLPLIGGRLPATDEVDAADDCLRAALDVLVDAAHRSGALRPDFSSADLLLLLAHLNARLPTTTERAVELHLRYLDLVLSGLRNPANTGIQPVGPPTWAELRDLWNAP</sequence>
<feature type="DNA-binding region" description="H-T-H motif" evidence="4">
    <location>
        <begin position="39"/>
        <end position="58"/>
    </location>
</feature>
<reference evidence="7 8" key="1">
    <citation type="submission" date="2023-03" db="EMBL/GenBank/DDBJ databases">
        <title>Isolation and description of six Streptomyces strains from soil environments, able to metabolize different microbial glucans.</title>
        <authorList>
            <person name="Widen T."/>
            <person name="Larsbrink J."/>
        </authorList>
    </citation>
    <scope>NUCLEOTIDE SEQUENCE [LARGE SCALE GENOMIC DNA]</scope>
    <source>
        <strain evidence="7 8">Mut2</strain>
    </source>
</reference>
<organism evidence="7 8">
    <name type="scientific">Streptomyces laculatispora</name>
    <dbReference type="NCBI Taxonomy" id="887464"/>
    <lineage>
        <taxon>Bacteria</taxon>
        <taxon>Bacillati</taxon>
        <taxon>Actinomycetota</taxon>
        <taxon>Actinomycetes</taxon>
        <taxon>Kitasatosporales</taxon>
        <taxon>Streptomycetaceae</taxon>
        <taxon>Streptomyces</taxon>
    </lineage>
</organism>
<dbReference type="InterPro" id="IPR009057">
    <property type="entry name" value="Homeodomain-like_sf"/>
</dbReference>
<evidence type="ECO:0000259" key="6">
    <source>
        <dbReference type="PROSITE" id="PS50977"/>
    </source>
</evidence>
<dbReference type="Proteomes" id="UP001229952">
    <property type="component" value="Chromosome"/>
</dbReference>
<keyword evidence="2 4" id="KW-0238">DNA-binding</keyword>
<dbReference type="Pfam" id="PF00440">
    <property type="entry name" value="TetR_N"/>
    <property type="match status" value="1"/>
</dbReference>
<evidence type="ECO:0000313" key="7">
    <source>
        <dbReference type="EMBL" id="WLQ41852.1"/>
    </source>
</evidence>
<dbReference type="PANTHER" id="PTHR30055:SF234">
    <property type="entry name" value="HTH-TYPE TRANSCRIPTIONAL REGULATOR BETI"/>
    <property type="match status" value="1"/>
</dbReference>
<dbReference type="SUPFAM" id="SSF46689">
    <property type="entry name" value="Homeodomain-like"/>
    <property type="match status" value="1"/>
</dbReference>
<dbReference type="Pfam" id="PF21597">
    <property type="entry name" value="TetR_C_43"/>
    <property type="match status" value="1"/>
</dbReference>
<proteinExistence type="predicted"/>
<keyword evidence="8" id="KW-1185">Reference proteome</keyword>
<dbReference type="InterPro" id="IPR036271">
    <property type="entry name" value="Tet_transcr_reg_TetR-rel_C_sf"/>
</dbReference>
<evidence type="ECO:0000256" key="2">
    <source>
        <dbReference type="ARBA" id="ARBA00023125"/>
    </source>
</evidence>
<evidence type="ECO:0000256" key="5">
    <source>
        <dbReference type="SAM" id="MobiDB-lite"/>
    </source>
</evidence>
<keyword evidence="3" id="KW-0804">Transcription</keyword>
<evidence type="ECO:0000256" key="4">
    <source>
        <dbReference type="PROSITE-ProRule" id="PRU00335"/>
    </source>
</evidence>
<evidence type="ECO:0000256" key="1">
    <source>
        <dbReference type="ARBA" id="ARBA00023015"/>
    </source>
</evidence>
<dbReference type="InterPro" id="IPR049445">
    <property type="entry name" value="TetR_SbtR-like_C"/>
</dbReference>
<dbReference type="RefSeq" id="WP_123460557.1">
    <property type="nucleotide sequence ID" value="NZ_CP120992.1"/>
</dbReference>